<evidence type="ECO:0000313" key="2">
    <source>
        <dbReference type="EMBL" id="SOZ39525.1"/>
    </source>
</evidence>
<feature type="compositionally biased region" description="Basic and acidic residues" evidence="1">
    <location>
        <begin position="70"/>
        <end position="80"/>
    </location>
</feature>
<reference evidence="4 5" key="1">
    <citation type="submission" date="2018-01" db="EMBL/GenBank/DDBJ databases">
        <authorList>
            <person name="Clerissi C."/>
        </authorList>
    </citation>
    <scope>NUCLEOTIDE SEQUENCE [LARGE SCALE GENOMIC DNA]</scope>
    <source>
        <strain evidence="2">Cupriavidus taiwanensis STM 6082</strain>
        <strain evidence="3">Cupriavidus taiwanensis STM 6160</strain>
        <plasmid evidence="3">II</plasmid>
        <plasmid evidence="4">ii</plasmid>
    </source>
</reference>
<protein>
    <submittedName>
        <fullName evidence="3">Uncharacterized protein</fullName>
    </submittedName>
</protein>
<evidence type="ECO:0000313" key="5">
    <source>
        <dbReference type="Proteomes" id="UP000256710"/>
    </source>
</evidence>
<evidence type="ECO:0000313" key="3">
    <source>
        <dbReference type="EMBL" id="SPD58759.1"/>
    </source>
</evidence>
<accession>A0A375HKI9</accession>
<feature type="compositionally biased region" description="Basic and acidic residues" evidence="1">
    <location>
        <begin position="99"/>
        <end position="111"/>
    </location>
</feature>
<proteinExistence type="predicted"/>
<geneLocation type="plasmid" evidence="4">
    <name>ii</name>
</geneLocation>
<keyword evidence="3" id="KW-0614">Plasmid</keyword>
<organism evidence="3 4">
    <name type="scientific">Cupriavidus neocaledonicus</name>
    <dbReference type="NCBI Taxonomy" id="1040979"/>
    <lineage>
        <taxon>Bacteria</taxon>
        <taxon>Pseudomonadati</taxon>
        <taxon>Pseudomonadota</taxon>
        <taxon>Betaproteobacteria</taxon>
        <taxon>Burkholderiales</taxon>
        <taxon>Burkholderiaceae</taxon>
        <taxon>Cupriavidus</taxon>
    </lineage>
</organism>
<dbReference type="EMBL" id="LT984807">
    <property type="protein sequence ID" value="SPD58759.1"/>
    <property type="molecule type" value="Genomic_DNA"/>
</dbReference>
<gene>
    <name evidence="2" type="ORF">CBM2605_B170075</name>
    <name evidence="3" type="ORF">CBM2607_MP10161</name>
</gene>
<dbReference type="EMBL" id="OFTC01000040">
    <property type="protein sequence ID" value="SOZ39525.1"/>
    <property type="molecule type" value="Genomic_DNA"/>
</dbReference>
<name>A0A375HKI9_9BURK</name>
<feature type="region of interest" description="Disordered" evidence="1">
    <location>
        <begin position="47"/>
        <end position="119"/>
    </location>
</feature>
<dbReference type="Proteomes" id="UP000255168">
    <property type="component" value="Plasmid II"/>
</dbReference>
<dbReference type="Proteomes" id="UP000256710">
    <property type="component" value="Unassembled WGS sequence"/>
</dbReference>
<geneLocation type="plasmid" evidence="3">
    <name>II</name>
</geneLocation>
<dbReference type="AlphaFoldDB" id="A0A375HKI9"/>
<evidence type="ECO:0000256" key="1">
    <source>
        <dbReference type="SAM" id="MobiDB-lite"/>
    </source>
</evidence>
<evidence type="ECO:0000313" key="4">
    <source>
        <dbReference type="Proteomes" id="UP000255168"/>
    </source>
</evidence>
<keyword evidence="5" id="KW-1185">Reference proteome</keyword>
<sequence length="119" mass="13340">MSARWMFAPLSGLRERGGGERGRRHTAAPHFVDAPALSPALSRKREREYTAGVGRPMVLRHTSGLLPSPLRERGGDEGRRQHTAAHHFVDAPALTPTLSREREREYTDAAHGRRNTLKR</sequence>